<dbReference type="GO" id="GO:0006313">
    <property type="term" value="P:DNA transposition"/>
    <property type="evidence" value="ECO:0007669"/>
    <property type="project" value="InterPro"/>
</dbReference>
<dbReference type="RefSeq" id="WP_106587183.1">
    <property type="nucleotide sequence ID" value="NZ_PYGA01000075.1"/>
</dbReference>
<feature type="domain" description="Transposase IS4-like" evidence="1">
    <location>
        <begin position="108"/>
        <end position="221"/>
    </location>
</feature>
<proteinExistence type="predicted"/>
<gene>
    <name evidence="2" type="ORF">CLV63_1801</name>
</gene>
<dbReference type="GO" id="GO:0004803">
    <property type="term" value="F:transposase activity"/>
    <property type="evidence" value="ECO:0007669"/>
    <property type="project" value="InterPro"/>
</dbReference>
<dbReference type="Pfam" id="PF01609">
    <property type="entry name" value="DDE_Tnp_1"/>
    <property type="match status" value="1"/>
</dbReference>
<organism evidence="2 3">
    <name type="scientific">Murinocardiopsis flavida</name>
    <dbReference type="NCBI Taxonomy" id="645275"/>
    <lineage>
        <taxon>Bacteria</taxon>
        <taxon>Bacillati</taxon>
        <taxon>Actinomycetota</taxon>
        <taxon>Actinomycetes</taxon>
        <taxon>Streptosporangiales</taxon>
        <taxon>Nocardiopsidaceae</taxon>
        <taxon>Murinocardiopsis</taxon>
    </lineage>
</organism>
<accession>A0A2P8C552</accession>
<dbReference type="InterPro" id="IPR002559">
    <property type="entry name" value="Transposase_11"/>
</dbReference>
<protein>
    <submittedName>
        <fullName evidence="2">DDE family transposase</fullName>
    </submittedName>
</protein>
<dbReference type="AlphaFoldDB" id="A0A2P8C552"/>
<keyword evidence="3" id="KW-1185">Reference proteome</keyword>
<sequence length="302" mass="33796">MNKNLDALLTALYVYLDDHILCRTTKTRPGPGRPAQVTDTELLCLAVAQALLRYDNEHHWLRAAPDRVGHLFPRLLCQSEYNRRLRALAAPMLTAALWLARHTPTWAEPLRLMDGTPIRCGTSRVTTERSALEEYAGYGHDASHHCFYWGMKLVLITTADGAVCAFSLANPKELDERKQALHLVEHQPVGPGPTGLVCDKGFAGAGIEAAMAAAGHTIVRPARRGEDRAAAPFCWFPGWLRQRIEAVIWTLKNQLGLERHHARIPEGLWARTCQRVLALNAVIWHNWHIGAPVKRSLIAYDH</sequence>
<name>A0A2P8C552_9ACTN</name>
<evidence type="ECO:0000313" key="3">
    <source>
        <dbReference type="Proteomes" id="UP000240542"/>
    </source>
</evidence>
<dbReference type="OrthoDB" id="4962032at2"/>
<evidence type="ECO:0000313" key="2">
    <source>
        <dbReference type="EMBL" id="PSK80095.1"/>
    </source>
</evidence>
<comment type="caution">
    <text evidence="2">The sequence shown here is derived from an EMBL/GenBank/DDBJ whole genome shotgun (WGS) entry which is preliminary data.</text>
</comment>
<evidence type="ECO:0000259" key="1">
    <source>
        <dbReference type="Pfam" id="PF01609"/>
    </source>
</evidence>
<dbReference type="EMBL" id="PYGA01000075">
    <property type="protein sequence ID" value="PSK80095.1"/>
    <property type="molecule type" value="Genomic_DNA"/>
</dbReference>
<reference evidence="2 3" key="1">
    <citation type="submission" date="2018-03" db="EMBL/GenBank/DDBJ databases">
        <title>Genomic Encyclopedia of Archaeal and Bacterial Type Strains, Phase II (KMG-II): from individual species to whole genera.</title>
        <authorList>
            <person name="Goeker M."/>
        </authorList>
    </citation>
    <scope>NUCLEOTIDE SEQUENCE [LARGE SCALE GENOMIC DNA]</scope>
    <source>
        <strain evidence="2 3">DSM 45312</strain>
    </source>
</reference>
<dbReference type="GO" id="GO:0003677">
    <property type="term" value="F:DNA binding"/>
    <property type="evidence" value="ECO:0007669"/>
    <property type="project" value="InterPro"/>
</dbReference>
<dbReference type="Proteomes" id="UP000240542">
    <property type="component" value="Unassembled WGS sequence"/>
</dbReference>